<protein>
    <submittedName>
        <fullName evidence="1">Uncharacterized protein</fullName>
    </submittedName>
</protein>
<dbReference type="AlphaFoldDB" id="A0A067L9T5"/>
<dbReference type="OrthoDB" id="1928179at2759"/>
<reference evidence="1 2" key="1">
    <citation type="journal article" date="2014" name="PLoS ONE">
        <title>Global Analysis of Gene Expression Profiles in Physic Nut (Jatropha curcas L.) Seedlings Exposed to Salt Stress.</title>
        <authorList>
            <person name="Zhang L."/>
            <person name="Zhang C."/>
            <person name="Wu P."/>
            <person name="Chen Y."/>
            <person name="Li M."/>
            <person name="Jiang H."/>
            <person name="Wu G."/>
        </authorList>
    </citation>
    <scope>NUCLEOTIDE SEQUENCE [LARGE SCALE GENOMIC DNA]</scope>
    <source>
        <strain evidence="2">cv. GZQX0401</strain>
        <tissue evidence="1">Young leaves</tissue>
    </source>
</reference>
<evidence type="ECO:0000313" key="2">
    <source>
        <dbReference type="Proteomes" id="UP000027138"/>
    </source>
</evidence>
<sequence length="183" mass="20482">MEQNLIPHHSSGRNSRIKGLDKKNVLQVVSLLAVCMWLLYQIKNSNHKPESYNGITQSSSGRNISIILGRKGILEYINGVAVEFQDKNASEEAYERRKDGGVGDDELDMNIDEDIENALQIDGQANQDTQMKIVEDNGENVNRIETFLDENGIPPDAASYFVNSTPDTAELNESGNFIRRKIL</sequence>
<dbReference type="PANTHER" id="PTHR33700">
    <property type="entry name" value="MYB-LIKE PROTEIN X"/>
    <property type="match status" value="1"/>
</dbReference>
<dbReference type="KEGG" id="jcu:105631555"/>
<keyword evidence="2" id="KW-1185">Reference proteome</keyword>
<gene>
    <name evidence="1" type="ORF">JCGZ_24873</name>
</gene>
<dbReference type="PANTHER" id="PTHR33700:SF26">
    <property type="entry name" value="METHYLTRANSFERASE"/>
    <property type="match status" value="1"/>
</dbReference>
<accession>A0A067L9T5</accession>
<dbReference type="Proteomes" id="UP000027138">
    <property type="component" value="Unassembled WGS sequence"/>
</dbReference>
<organism evidence="1 2">
    <name type="scientific">Jatropha curcas</name>
    <name type="common">Barbados nut</name>
    <dbReference type="NCBI Taxonomy" id="180498"/>
    <lineage>
        <taxon>Eukaryota</taxon>
        <taxon>Viridiplantae</taxon>
        <taxon>Streptophyta</taxon>
        <taxon>Embryophyta</taxon>
        <taxon>Tracheophyta</taxon>
        <taxon>Spermatophyta</taxon>
        <taxon>Magnoliopsida</taxon>
        <taxon>eudicotyledons</taxon>
        <taxon>Gunneridae</taxon>
        <taxon>Pentapetalae</taxon>
        <taxon>rosids</taxon>
        <taxon>fabids</taxon>
        <taxon>Malpighiales</taxon>
        <taxon>Euphorbiaceae</taxon>
        <taxon>Crotonoideae</taxon>
        <taxon>Jatropheae</taxon>
        <taxon>Jatropha</taxon>
    </lineage>
</organism>
<dbReference type="STRING" id="180498.A0A067L9T5"/>
<dbReference type="EMBL" id="KK914327">
    <property type="protein sequence ID" value="KDP40874.1"/>
    <property type="molecule type" value="Genomic_DNA"/>
</dbReference>
<name>A0A067L9T5_JATCU</name>
<proteinExistence type="predicted"/>
<evidence type="ECO:0000313" key="1">
    <source>
        <dbReference type="EMBL" id="KDP40874.1"/>
    </source>
</evidence>